<accession>A0A0V1KHU5</accession>
<evidence type="ECO:0000313" key="1">
    <source>
        <dbReference type="EMBL" id="KRZ46874.1"/>
    </source>
</evidence>
<organism evidence="1 2">
    <name type="scientific">Trichinella nativa</name>
    <dbReference type="NCBI Taxonomy" id="6335"/>
    <lineage>
        <taxon>Eukaryota</taxon>
        <taxon>Metazoa</taxon>
        <taxon>Ecdysozoa</taxon>
        <taxon>Nematoda</taxon>
        <taxon>Enoplea</taxon>
        <taxon>Dorylaimia</taxon>
        <taxon>Trichinellida</taxon>
        <taxon>Trichinellidae</taxon>
        <taxon>Trichinella</taxon>
    </lineage>
</organism>
<evidence type="ECO:0000313" key="2">
    <source>
        <dbReference type="Proteomes" id="UP000054721"/>
    </source>
</evidence>
<reference evidence="1 2" key="1">
    <citation type="submission" date="2015-05" db="EMBL/GenBank/DDBJ databases">
        <title>Evolution of Trichinella species and genotypes.</title>
        <authorList>
            <person name="Korhonen P.K."/>
            <person name="Edoardo P."/>
            <person name="Giuseppe L.R."/>
            <person name="Gasser R.B."/>
        </authorList>
    </citation>
    <scope>NUCLEOTIDE SEQUENCE [LARGE SCALE GENOMIC DNA]</scope>
    <source>
        <strain evidence="1">ISS10</strain>
    </source>
</reference>
<gene>
    <name evidence="1" type="ORF">T02_11412</name>
</gene>
<comment type="caution">
    <text evidence="1">The sequence shown here is derived from an EMBL/GenBank/DDBJ whole genome shotgun (WGS) entry which is preliminary data.</text>
</comment>
<dbReference type="EMBL" id="JYDW01001934">
    <property type="protein sequence ID" value="KRZ46874.1"/>
    <property type="molecule type" value="Genomic_DNA"/>
</dbReference>
<name>A0A0V1KHU5_9BILA</name>
<keyword evidence="2" id="KW-1185">Reference proteome</keyword>
<protein>
    <submittedName>
        <fullName evidence="1">Uncharacterized protein</fullName>
    </submittedName>
</protein>
<dbReference type="Proteomes" id="UP000054721">
    <property type="component" value="Unassembled WGS sequence"/>
</dbReference>
<proteinExistence type="predicted"/>
<sequence length="37" mass="4221">MLTESHYVALAVLELTMQIRLASNSEIHLPLPPKCWD</sequence>
<dbReference type="AlphaFoldDB" id="A0A0V1KHU5"/>